<accession>A0A7J6Q597</accession>
<feature type="non-terminal residue" evidence="1">
    <location>
        <position position="209"/>
    </location>
</feature>
<dbReference type="AlphaFoldDB" id="A0A7J6Q597"/>
<protein>
    <recommendedName>
        <fullName evidence="3">Ricin B lectin domain-containing protein</fullName>
    </recommendedName>
</protein>
<organism evidence="1 2">
    <name type="scientific">Perkinsus olseni</name>
    <name type="common">Perkinsus atlanticus</name>
    <dbReference type="NCBI Taxonomy" id="32597"/>
    <lineage>
        <taxon>Eukaryota</taxon>
        <taxon>Sar</taxon>
        <taxon>Alveolata</taxon>
        <taxon>Perkinsozoa</taxon>
        <taxon>Perkinsea</taxon>
        <taxon>Perkinsida</taxon>
        <taxon>Perkinsidae</taxon>
        <taxon>Perkinsus</taxon>
    </lineage>
</organism>
<dbReference type="PROSITE" id="PS50231">
    <property type="entry name" value="RICIN_B_LECTIN"/>
    <property type="match status" value="1"/>
</dbReference>
<evidence type="ECO:0008006" key="3">
    <source>
        <dbReference type="Google" id="ProtNLM"/>
    </source>
</evidence>
<dbReference type="InterPro" id="IPR035992">
    <property type="entry name" value="Ricin_B-like_lectins"/>
</dbReference>
<reference evidence="1 2" key="1">
    <citation type="submission" date="2020-04" db="EMBL/GenBank/DDBJ databases">
        <title>Perkinsus olseni comparative genomics.</title>
        <authorList>
            <person name="Bogema D.R."/>
        </authorList>
    </citation>
    <scope>NUCLEOTIDE SEQUENCE [LARGE SCALE GENOMIC DNA]</scope>
    <source>
        <strain evidence="1">ATCC PRA-205</strain>
    </source>
</reference>
<gene>
    <name evidence="1" type="ORF">FOZ62_004444</name>
</gene>
<dbReference type="EMBL" id="JABANM010031991">
    <property type="protein sequence ID" value="KAF4703669.1"/>
    <property type="molecule type" value="Genomic_DNA"/>
</dbReference>
<proteinExistence type="predicted"/>
<name>A0A7J6Q597_PEROL</name>
<dbReference type="CDD" id="cd00161">
    <property type="entry name" value="beta-trefoil_Ricin-like"/>
    <property type="match status" value="1"/>
</dbReference>
<sequence>VFGEQSITLAKLNSGRFQLEAAEIGDAPLCADSSSGTKLVLYTCYNPKMRNYNQEWSFSDTSSELGSPIKFGESKCMSVQAGVKTTREDTTWGLKCLSAVSSQTEYAERVRDGTTGTVPVLERALRESDGSSERTEPLTNRCMLAEPSSCVFVLDISSTILLTLRPWFDVFSEDDDWAPIRVAISDAYRGQERAFEAFLWPCHYQKFEF</sequence>
<comment type="caution">
    <text evidence="1">The sequence shown here is derived from an EMBL/GenBank/DDBJ whole genome shotgun (WGS) entry which is preliminary data.</text>
</comment>
<evidence type="ECO:0000313" key="1">
    <source>
        <dbReference type="EMBL" id="KAF4703669.1"/>
    </source>
</evidence>
<dbReference type="SUPFAM" id="SSF50370">
    <property type="entry name" value="Ricin B-like lectins"/>
    <property type="match status" value="1"/>
</dbReference>
<dbReference type="Proteomes" id="UP000574390">
    <property type="component" value="Unassembled WGS sequence"/>
</dbReference>
<feature type="non-terminal residue" evidence="1">
    <location>
        <position position="1"/>
    </location>
</feature>
<evidence type="ECO:0000313" key="2">
    <source>
        <dbReference type="Proteomes" id="UP000574390"/>
    </source>
</evidence>